<reference evidence="2 3" key="1">
    <citation type="submission" date="2018-06" db="EMBL/GenBank/DDBJ databases">
        <title>Natronomonas sp. F16-60 a new haloarchaeon isolated from a solar saltern of Isla Cristina, Huelva, Spain.</title>
        <authorList>
            <person name="Duran-Viseras A."/>
            <person name="Sanchez-Porro C."/>
            <person name="Ventosa A."/>
        </authorList>
    </citation>
    <scope>NUCLEOTIDE SEQUENCE [LARGE SCALE GENOMIC DNA]</scope>
    <source>
        <strain evidence="2 3">F16-60</strain>
    </source>
</reference>
<organism evidence="2 3">
    <name type="scientific">Haloglomus irregulare</name>
    <dbReference type="NCBI Taxonomy" id="2234134"/>
    <lineage>
        <taxon>Archaea</taxon>
        <taxon>Methanobacteriati</taxon>
        <taxon>Methanobacteriota</taxon>
        <taxon>Stenosarchaea group</taxon>
        <taxon>Halobacteria</taxon>
        <taxon>Halobacteriales</taxon>
        <taxon>Natronomonadaceae</taxon>
        <taxon>Haloglomus</taxon>
    </lineage>
</organism>
<sequence length="150" mass="16649">MRRTTVLRGDAEDPAVANGVVTHHPDHDRVRLSGMTWPEGTPAEQARHLLAYVETLLEREVGGEMADVTYLRFFLREGHADEATREAIEAVEREFFEAPALPGTTMVGVADLLVEGPAFELEVEAMVPTRDREVETRRLSPGPDGTDRGR</sequence>
<dbReference type="OrthoDB" id="267159at2157"/>
<dbReference type="InterPro" id="IPR035959">
    <property type="entry name" value="RutC-like_sf"/>
</dbReference>
<dbReference type="CDD" id="cd00448">
    <property type="entry name" value="YjgF_YER057c_UK114_family"/>
    <property type="match status" value="1"/>
</dbReference>
<evidence type="ECO:0000256" key="1">
    <source>
        <dbReference type="SAM" id="MobiDB-lite"/>
    </source>
</evidence>
<dbReference type="InParanoid" id="A0A554N8L9"/>
<name>A0A554N8L9_9EURY</name>
<dbReference type="EMBL" id="QMDX01000006">
    <property type="protein sequence ID" value="TSD13743.1"/>
    <property type="molecule type" value="Genomic_DNA"/>
</dbReference>
<evidence type="ECO:0000313" key="2">
    <source>
        <dbReference type="EMBL" id="TSD13743.1"/>
    </source>
</evidence>
<proteinExistence type="predicted"/>
<evidence type="ECO:0008006" key="4">
    <source>
        <dbReference type="Google" id="ProtNLM"/>
    </source>
</evidence>
<keyword evidence="3" id="KW-1185">Reference proteome</keyword>
<comment type="caution">
    <text evidence="2">The sequence shown here is derived from an EMBL/GenBank/DDBJ whole genome shotgun (WGS) entry which is preliminary data.</text>
</comment>
<feature type="region of interest" description="Disordered" evidence="1">
    <location>
        <begin position="130"/>
        <end position="150"/>
    </location>
</feature>
<dbReference type="Gene3D" id="3.30.1330.40">
    <property type="entry name" value="RutC-like"/>
    <property type="match status" value="1"/>
</dbReference>
<dbReference type="RefSeq" id="WP_144262266.1">
    <property type="nucleotide sequence ID" value="NZ_QMDX01000006.1"/>
</dbReference>
<dbReference type="Proteomes" id="UP000319894">
    <property type="component" value="Unassembled WGS sequence"/>
</dbReference>
<gene>
    <name evidence="2" type="ORF">DP107_11290</name>
</gene>
<protein>
    <recommendedName>
        <fullName evidence="4">Enamine deaminase RidA, house cleaning of reactive enamine intermediates, YjgF/YER057c/UK114 family</fullName>
    </recommendedName>
</protein>
<dbReference type="InterPro" id="IPR006175">
    <property type="entry name" value="YjgF/YER057c/UK114"/>
</dbReference>
<dbReference type="AlphaFoldDB" id="A0A554N8L9"/>
<accession>A0A554N8L9</accession>
<dbReference type="SUPFAM" id="SSF55298">
    <property type="entry name" value="YjgF-like"/>
    <property type="match status" value="1"/>
</dbReference>
<dbReference type="Pfam" id="PF01042">
    <property type="entry name" value="Ribonuc_L-PSP"/>
    <property type="match status" value="1"/>
</dbReference>
<evidence type="ECO:0000313" key="3">
    <source>
        <dbReference type="Proteomes" id="UP000319894"/>
    </source>
</evidence>